<dbReference type="NCBIfam" id="TIGR03370">
    <property type="entry name" value="VPLPA-CTERM"/>
    <property type="match status" value="1"/>
</dbReference>
<comment type="caution">
    <text evidence="2">The sequence shown here is derived from an EMBL/GenBank/DDBJ whole genome shotgun (WGS) entry which is preliminary data.</text>
</comment>
<keyword evidence="1" id="KW-0812">Transmembrane</keyword>
<dbReference type="EMBL" id="SHNN01000005">
    <property type="protein sequence ID" value="MCX2982945.1"/>
    <property type="molecule type" value="Genomic_DNA"/>
</dbReference>
<proteinExistence type="predicted"/>
<keyword evidence="3" id="KW-1185">Reference proteome</keyword>
<reference evidence="2" key="1">
    <citation type="submission" date="2019-02" db="EMBL/GenBank/DDBJ databases">
        <authorList>
            <person name="Li S.-H."/>
        </authorList>
    </citation>
    <scope>NUCLEOTIDE SEQUENCE</scope>
    <source>
        <strain evidence="2">IMCC14734</strain>
    </source>
</reference>
<feature type="transmembrane region" description="Helical" evidence="1">
    <location>
        <begin position="89"/>
        <end position="110"/>
    </location>
</feature>
<evidence type="ECO:0000256" key="1">
    <source>
        <dbReference type="SAM" id="Phobius"/>
    </source>
</evidence>
<sequence length="116" mass="11906">MRGSLEGAGGVIFVELFSELDGGGTSQAEIYTGGPIFPTAGWSPYSWTTTLGPDVDGGVTLQLKASCGPVVGCGVDSYFDNITITTDVAAVPLPAAAWLFGSALMGLVGMSRRRKS</sequence>
<protein>
    <submittedName>
        <fullName evidence="2">VPLPA-CTERM sorting domain-containing protein</fullName>
    </submittedName>
</protein>
<accession>A0ABT3TKV8</accession>
<evidence type="ECO:0000313" key="2">
    <source>
        <dbReference type="EMBL" id="MCX2982945.1"/>
    </source>
</evidence>
<dbReference type="Proteomes" id="UP001143362">
    <property type="component" value="Unassembled WGS sequence"/>
</dbReference>
<dbReference type="InterPro" id="IPR022472">
    <property type="entry name" value="VPLPA-CTERM"/>
</dbReference>
<organism evidence="2 3">
    <name type="scientific">Candidatus Litorirhabdus singularis</name>
    <dbReference type="NCBI Taxonomy" id="2518993"/>
    <lineage>
        <taxon>Bacteria</taxon>
        <taxon>Pseudomonadati</taxon>
        <taxon>Pseudomonadota</taxon>
        <taxon>Gammaproteobacteria</taxon>
        <taxon>Cellvibrionales</taxon>
        <taxon>Halieaceae</taxon>
        <taxon>Candidatus Litorirhabdus</taxon>
    </lineage>
</organism>
<keyword evidence="1" id="KW-0472">Membrane</keyword>
<evidence type="ECO:0000313" key="3">
    <source>
        <dbReference type="Proteomes" id="UP001143362"/>
    </source>
</evidence>
<keyword evidence="1" id="KW-1133">Transmembrane helix</keyword>
<gene>
    <name evidence="2" type="ORF">EYC98_18945</name>
</gene>
<name>A0ABT3TKV8_9GAMM</name>